<dbReference type="EMBL" id="RSDW01000001">
    <property type="protein sequence ID" value="RSL17974.1"/>
    <property type="molecule type" value="Genomic_DNA"/>
</dbReference>
<comment type="caution">
    <text evidence="2">The sequence shown here is derived from an EMBL/GenBank/DDBJ whole genome shotgun (WGS) entry which is preliminary data.</text>
</comment>
<protein>
    <submittedName>
        <fullName evidence="2">Uncharacterized protein</fullName>
    </submittedName>
</protein>
<proteinExistence type="predicted"/>
<keyword evidence="3" id="KW-1185">Reference proteome</keyword>
<organism evidence="2 3">
    <name type="scientific">Edaphobacter aggregans</name>
    <dbReference type="NCBI Taxonomy" id="570835"/>
    <lineage>
        <taxon>Bacteria</taxon>
        <taxon>Pseudomonadati</taxon>
        <taxon>Acidobacteriota</taxon>
        <taxon>Terriglobia</taxon>
        <taxon>Terriglobales</taxon>
        <taxon>Acidobacteriaceae</taxon>
        <taxon>Edaphobacter</taxon>
    </lineage>
</organism>
<evidence type="ECO:0000313" key="2">
    <source>
        <dbReference type="EMBL" id="RSL17974.1"/>
    </source>
</evidence>
<evidence type="ECO:0000313" key="3">
    <source>
        <dbReference type="Proteomes" id="UP000269669"/>
    </source>
</evidence>
<evidence type="ECO:0000256" key="1">
    <source>
        <dbReference type="SAM" id="MobiDB-lite"/>
    </source>
</evidence>
<reference evidence="2 3" key="1">
    <citation type="submission" date="2018-12" db="EMBL/GenBank/DDBJ databases">
        <title>Sequencing of bacterial isolates from soil warming experiment in Harvard Forest, Massachusetts, USA.</title>
        <authorList>
            <person name="Deangelis K."/>
        </authorList>
    </citation>
    <scope>NUCLEOTIDE SEQUENCE [LARGE SCALE GENOMIC DNA]</scope>
    <source>
        <strain evidence="2 3">EB153</strain>
    </source>
</reference>
<sequence length="81" mass="8822">MSSYAGRRWIPPDQTPKTANNCTLSPGVAVKLNPSDLTSEPAPRQNSFRRQFLGSELVEGRIAEAVVEPGLNKAIVVDPFK</sequence>
<feature type="region of interest" description="Disordered" evidence="1">
    <location>
        <begin position="1"/>
        <end position="22"/>
    </location>
</feature>
<name>A0A428MM54_9BACT</name>
<gene>
    <name evidence="2" type="ORF">EDE15_3527</name>
</gene>
<accession>A0A428MM54</accession>
<dbReference type="AlphaFoldDB" id="A0A428MM54"/>
<dbReference type="Proteomes" id="UP000269669">
    <property type="component" value="Unassembled WGS sequence"/>
</dbReference>